<feature type="region of interest" description="Disordered" evidence="20">
    <location>
        <begin position="61"/>
        <end position="139"/>
    </location>
</feature>
<evidence type="ECO:0000256" key="1">
    <source>
        <dbReference type="ARBA" id="ARBA00004439"/>
    </source>
</evidence>
<dbReference type="EMBL" id="KZ678442">
    <property type="protein sequence ID" value="PSR85501.1"/>
    <property type="molecule type" value="Genomic_DNA"/>
</dbReference>
<comment type="catalytic activity">
    <reaction evidence="15">
        <text>a 1,2-diacyl-sn-glycero-3-phospho-L-serine(in) = a 1,2-diacyl-sn-glycero-3-phospho-L-serine(out)</text>
        <dbReference type="Rhea" id="RHEA:38663"/>
        <dbReference type="ChEBI" id="CHEBI:57262"/>
    </reaction>
</comment>
<dbReference type="GO" id="GO:0000422">
    <property type="term" value="P:autophagy of mitochondrion"/>
    <property type="evidence" value="ECO:0007669"/>
    <property type="project" value="TreeGrafter"/>
</dbReference>
<keyword evidence="22" id="KW-1185">Reference proteome</keyword>
<feature type="transmembrane region" description="Helical" evidence="19">
    <location>
        <begin position="264"/>
        <end position="282"/>
    </location>
</feature>
<evidence type="ECO:0000256" key="6">
    <source>
        <dbReference type="ARBA" id="ARBA00018074"/>
    </source>
</evidence>
<keyword evidence="8 19" id="KW-0812">Transmembrane</keyword>
<dbReference type="GO" id="GO:0005776">
    <property type="term" value="C:autophagosome"/>
    <property type="evidence" value="ECO:0007669"/>
    <property type="project" value="TreeGrafter"/>
</dbReference>
<dbReference type="FunCoup" id="A0A2T3A7Z1">
    <property type="interactions" value="215"/>
</dbReference>
<dbReference type="PANTHER" id="PTHR13038:SF10">
    <property type="entry name" value="AUTOPHAGY-RELATED PROTEIN 9"/>
    <property type="match status" value="1"/>
</dbReference>
<evidence type="ECO:0000313" key="22">
    <source>
        <dbReference type="Proteomes" id="UP000241462"/>
    </source>
</evidence>
<dbReference type="STRING" id="2025994.A0A2T3A7Z1"/>
<comment type="function">
    <text evidence="19">Phospholipid scramblase involved in autophagy. Cycles between the preautophagosomal structure/phagophore assembly site (PAS) and the cytoplasmic vesicle pool and supplies membrane for the growing autophagosome. Lipid scramblase activity plays a key role in preautophagosomal structure/phagophore assembly by distributing the phospholipids that arrive through ATG2 from the cytoplasmic to the luminal leaflet of the bilayer, thereby driving autophagosomal membrane expansion.</text>
</comment>
<dbReference type="GO" id="GO:0034497">
    <property type="term" value="P:protein localization to phagophore assembly site"/>
    <property type="evidence" value="ECO:0007669"/>
    <property type="project" value="TreeGrafter"/>
</dbReference>
<evidence type="ECO:0000256" key="7">
    <source>
        <dbReference type="ARBA" id="ARBA00022448"/>
    </source>
</evidence>
<keyword evidence="14" id="KW-0968">Cytoplasmic vesicle</keyword>
<organism evidence="21 22">
    <name type="scientific">Coniella lustricola</name>
    <dbReference type="NCBI Taxonomy" id="2025994"/>
    <lineage>
        <taxon>Eukaryota</taxon>
        <taxon>Fungi</taxon>
        <taxon>Dikarya</taxon>
        <taxon>Ascomycota</taxon>
        <taxon>Pezizomycotina</taxon>
        <taxon>Sordariomycetes</taxon>
        <taxon>Sordariomycetidae</taxon>
        <taxon>Diaporthales</taxon>
        <taxon>Schizoparmaceae</taxon>
        <taxon>Coniella</taxon>
    </lineage>
</organism>
<evidence type="ECO:0000256" key="11">
    <source>
        <dbReference type="ARBA" id="ARBA00023034"/>
    </source>
</evidence>
<dbReference type="GO" id="GO:0006869">
    <property type="term" value="P:lipid transport"/>
    <property type="evidence" value="ECO:0007669"/>
    <property type="project" value="UniProtKB-KW"/>
</dbReference>
<evidence type="ECO:0000256" key="13">
    <source>
        <dbReference type="ARBA" id="ARBA00023136"/>
    </source>
</evidence>
<comment type="subcellular location">
    <subcellularLocation>
        <location evidence="1">Cytoplasmic vesicle membrane</location>
        <topology evidence="1">Multi-pass membrane protein</topology>
    </subcellularLocation>
    <subcellularLocation>
        <location evidence="2">Endoplasmic reticulum membrane</location>
        <topology evidence="2">Multi-pass membrane protein</topology>
    </subcellularLocation>
    <subcellularLocation>
        <location evidence="4">Golgi apparatus membrane</location>
        <topology evidence="4">Multi-pass membrane protein</topology>
    </subcellularLocation>
    <subcellularLocation>
        <location evidence="3 19">Preautophagosomal structure membrane</location>
        <topology evidence="3 19">Multi-pass membrane protein</topology>
    </subcellularLocation>
</comment>
<comment type="catalytic activity">
    <reaction evidence="18">
        <text>a 1,2-diacyl-sn-glycero-3-phosphocholine(in) = a 1,2-diacyl-sn-glycero-3-phosphocholine(out)</text>
        <dbReference type="Rhea" id="RHEA:38571"/>
        <dbReference type="ChEBI" id="CHEBI:57643"/>
    </reaction>
</comment>
<comment type="catalytic activity">
    <reaction evidence="16">
        <text>a 1,2-diacyl-sn-glycero-3-phosphoethanolamine(in) = a 1,2-diacyl-sn-glycero-3-phosphoethanolamine(out)</text>
        <dbReference type="Rhea" id="RHEA:38895"/>
        <dbReference type="ChEBI" id="CHEBI:64612"/>
    </reaction>
</comment>
<feature type="compositionally biased region" description="Basic and acidic residues" evidence="20">
    <location>
        <begin position="106"/>
        <end position="121"/>
    </location>
</feature>
<evidence type="ECO:0000256" key="19">
    <source>
        <dbReference type="RuleBase" id="RU364027"/>
    </source>
</evidence>
<dbReference type="GO" id="GO:0000139">
    <property type="term" value="C:Golgi membrane"/>
    <property type="evidence" value="ECO:0007669"/>
    <property type="project" value="UniProtKB-SubCell"/>
</dbReference>
<evidence type="ECO:0000256" key="8">
    <source>
        <dbReference type="ARBA" id="ARBA00022692"/>
    </source>
</evidence>
<evidence type="ECO:0000313" key="21">
    <source>
        <dbReference type="EMBL" id="PSR85501.1"/>
    </source>
</evidence>
<keyword evidence="10 19" id="KW-0072">Autophagy</keyword>
<dbReference type="InParanoid" id="A0A2T3A7Z1"/>
<dbReference type="GO" id="GO:0030659">
    <property type="term" value="C:cytoplasmic vesicle membrane"/>
    <property type="evidence" value="ECO:0007669"/>
    <property type="project" value="UniProtKB-SubCell"/>
</dbReference>
<feature type="transmembrane region" description="Helical" evidence="19">
    <location>
        <begin position="558"/>
        <end position="576"/>
    </location>
</feature>
<evidence type="ECO:0000256" key="16">
    <source>
        <dbReference type="ARBA" id="ARBA00024615"/>
    </source>
</evidence>
<dbReference type="GO" id="GO:0005789">
    <property type="term" value="C:endoplasmic reticulum membrane"/>
    <property type="evidence" value="ECO:0007669"/>
    <property type="project" value="UniProtKB-SubCell"/>
</dbReference>
<keyword evidence="9 19" id="KW-1133">Transmembrane helix</keyword>
<evidence type="ECO:0000256" key="15">
    <source>
        <dbReference type="ARBA" id="ARBA00024479"/>
    </source>
</evidence>
<dbReference type="InterPro" id="IPR007241">
    <property type="entry name" value="Autophagy-rel_prot_9"/>
</dbReference>
<dbReference type="Proteomes" id="UP000241462">
    <property type="component" value="Unassembled WGS sequence"/>
</dbReference>
<feature type="transmembrane region" description="Helical" evidence="19">
    <location>
        <begin position="433"/>
        <end position="455"/>
    </location>
</feature>
<dbReference type="Pfam" id="PF04109">
    <property type="entry name" value="ATG9"/>
    <property type="match status" value="1"/>
</dbReference>
<feature type="region of interest" description="Disordered" evidence="20">
    <location>
        <begin position="802"/>
        <end position="832"/>
    </location>
</feature>
<evidence type="ECO:0000256" key="5">
    <source>
        <dbReference type="ARBA" id="ARBA00006185"/>
    </source>
</evidence>
<keyword evidence="7 19" id="KW-0813">Transport</keyword>
<keyword evidence="12 19" id="KW-0445">Lipid transport</keyword>
<dbReference type="AlphaFoldDB" id="A0A2T3A7Z1"/>
<evidence type="ECO:0000256" key="10">
    <source>
        <dbReference type="ARBA" id="ARBA00023006"/>
    </source>
</evidence>
<evidence type="ECO:0000256" key="9">
    <source>
        <dbReference type="ARBA" id="ARBA00022989"/>
    </source>
</evidence>
<dbReference type="GO" id="GO:0034045">
    <property type="term" value="C:phagophore assembly site membrane"/>
    <property type="evidence" value="ECO:0007669"/>
    <property type="project" value="UniProtKB-SubCell"/>
</dbReference>
<dbReference type="OrthoDB" id="2020634at2759"/>
<evidence type="ECO:0000256" key="17">
    <source>
        <dbReference type="ARBA" id="ARBA00024621"/>
    </source>
</evidence>
<evidence type="ECO:0000256" key="20">
    <source>
        <dbReference type="SAM" id="MobiDB-lite"/>
    </source>
</evidence>
<keyword evidence="13 19" id="KW-0472">Membrane</keyword>
<evidence type="ECO:0000256" key="2">
    <source>
        <dbReference type="ARBA" id="ARBA00004477"/>
    </source>
</evidence>
<dbReference type="GO" id="GO:0034727">
    <property type="term" value="P:piecemeal microautophagy of the nucleus"/>
    <property type="evidence" value="ECO:0007669"/>
    <property type="project" value="TreeGrafter"/>
</dbReference>
<feature type="transmembrane region" description="Helical" evidence="19">
    <location>
        <begin position="624"/>
        <end position="645"/>
    </location>
</feature>
<accession>A0A2T3A7Z1</accession>
<comment type="catalytic activity">
    <reaction evidence="17">
        <text>a 1,2-diacyl-sn-glycero-3-phospho-(1D-myo-inositol-3-phosphate)(in) = a 1,2-diacyl-sn-glycero-3-phospho-(1D-myo-inositol-3-phosphate)(out)</text>
        <dbReference type="Rhea" id="RHEA:67920"/>
        <dbReference type="ChEBI" id="CHEBI:58088"/>
    </reaction>
</comment>
<evidence type="ECO:0000256" key="14">
    <source>
        <dbReference type="ARBA" id="ARBA00023329"/>
    </source>
</evidence>
<reference evidence="21 22" key="1">
    <citation type="journal article" date="2018" name="Mycol. Prog.">
        <title>Coniella lustricola, a new species from submerged detritus.</title>
        <authorList>
            <person name="Raudabaugh D.B."/>
            <person name="Iturriaga T."/>
            <person name="Carver A."/>
            <person name="Mondo S."/>
            <person name="Pangilinan J."/>
            <person name="Lipzen A."/>
            <person name="He G."/>
            <person name="Amirebrahimi M."/>
            <person name="Grigoriev I.V."/>
            <person name="Miller A.N."/>
        </authorList>
    </citation>
    <scope>NUCLEOTIDE SEQUENCE [LARGE SCALE GENOMIC DNA]</scope>
    <source>
        <strain evidence="21 22">B22-T-1</strain>
    </source>
</reference>
<protein>
    <recommendedName>
        <fullName evidence="6 19">Autophagy-related protein 9</fullName>
    </recommendedName>
</protein>
<feature type="compositionally biased region" description="Polar residues" evidence="20">
    <location>
        <begin position="61"/>
        <end position="70"/>
    </location>
</feature>
<evidence type="ECO:0000256" key="4">
    <source>
        <dbReference type="ARBA" id="ARBA00004653"/>
    </source>
</evidence>
<dbReference type="GO" id="GO:0061709">
    <property type="term" value="P:reticulophagy"/>
    <property type="evidence" value="ECO:0007669"/>
    <property type="project" value="TreeGrafter"/>
</dbReference>
<sequence>MTSNLFSRLVPASQRKSFYEELRATNADEFDVEDHAGLALDEENLNHAFQDDELDPDTLAVDSSRNTIPSHTRDRTLSSGGTKRPTIWPLHDDEDGDNDVPASLLVEHHETESLHKPDVTRKSLPPQRPAAIPGRPTRRSRAQWETIKNQQQLHQEDTLSSGSQLGRREPRALANTLTGTARQKAEWRWANVDNLDSFMQDVYDYYRGNGFWCILLDRFLHLVEIGFIAVFLTFLTQCVNYDKIPNNRTMQQILVPRCTREMSVAWNFALWITAFYWIWKAFQIPLDLRRMTIMRDFFVHLLEIPEHDMQTVSWQDVVARIMELRDSNPKTAERQKPGQRKWLGSQSKERLDAHDIANRLMRRENFLIALINKDVLDLSIPLPFFSRRQFLSRLLEWTLNFSIMDFVFDERGQVNQEFLKSDRRGQLSQKLRARFLFAGFMTLLIAPFMAGYLFIMHFLTYFHEYHKNPSSLGTRAYTPLAEWKFREFNELPHIFYERVNMSYPFAKRYLDQFPSVVTERLARTVAFVAGALATVLAIATMIDPDLFLGFEITHDRTALFYLSIFAGAWAFARGVIPDDNTVFNPEYVLRQVIEYIHYEPDHWKGRLHSYEVKVDFSGLYKNKVVIFIEEIVSILIAPLILIVSLPRSSDQIVDFFREFTIHVDGLGYVCSFAVFDFKKVPKQPGISGDVRGDYYSTKHGKMAASFYGFLDNYVINPKTGIPGHLPPNARQQFQPPPAFPGLQSPTLGNDMATSRMGHSQLGRARSRVPGALLQPGQPSRFAQAPPSFSPMASILLDAHHQPQVPPLGKSVSRMRKGRTASGGHEDGISEEDIETMRAEEDDVYESGHGLDQSEWQTSPAHVLGRGDSGVNEVEDEVGVLGLMYQFQREMKHR</sequence>
<dbReference type="PANTHER" id="PTHR13038">
    <property type="entry name" value="APG9 AUTOPHAGY 9"/>
    <property type="match status" value="1"/>
</dbReference>
<feature type="transmembrane region" description="Helical" evidence="19">
    <location>
        <begin position="525"/>
        <end position="546"/>
    </location>
</feature>
<gene>
    <name evidence="21" type="ORF">BD289DRAFT_368549</name>
</gene>
<proteinExistence type="inferred from homology"/>
<evidence type="ECO:0000256" key="3">
    <source>
        <dbReference type="ARBA" id="ARBA00004511"/>
    </source>
</evidence>
<evidence type="ECO:0000256" key="18">
    <source>
        <dbReference type="ARBA" id="ARBA00024631"/>
    </source>
</evidence>
<keyword evidence="11" id="KW-0333">Golgi apparatus</keyword>
<evidence type="ECO:0000256" key="12">
    <source>
        <dbReference type="ARBA" id="ARBA00023055"/>
    </source>
</evidence>
<name>A0A2T3A7Z1_9PEZI</name>
<comment type="similarity">
    <text evidence="5 19">Belongs to the ATG9 family.</text>
</comment>